<protein>
    <recommendedName>
        <fullName evidence="4">DUF4402 domain-containing protein</fullName>
    </recommendedName>
</protein>
<dbReference type="Pfam" id="PF14352">
    <property type="entry name" value="DUF4402"/>
    <property type="match status" value="1"/>
</dbReference>
<dbReference type="Proteomes" id="UP001500713">
    <property type="component" value="Unassembled WGS sequence"/>
</dbReference>
<organism evidence="2 3">
    <name type="scientific">Parasphingorhabdus litoris</name>
    <dbReference type="NCBI Taxonomy" id="394733"/>
    <lineage>
        <taxon>Bacteria</taxon>
        <taxon>Pseudomonadati</taxon>
        <taxon>Pseudomonadota</taxon>
        <taxon>Alphaproteobacteria</taxon>
        <taxon>Sphingomonadales</taxon>
        <taxon>Sphingomonadaceae</taxon>
        <taxon>Parasphingorhabdus</taxon>
    </lineage>
</organism>
<accession>A0ABN1AH84</accession>
<evidence type="ECO:0000313" key="3">
    <source>
        <dbReference type="Proteomes" id="UP001500713"/>
    </source>
</evidence>
<comment type="caution">
    <text evidence="2">The sequence shown here is derived from an EMBL/GenBank/DDBJ whole genome shotgun (WGS) entry which is preliminary data.</text>
</comment>
<feature type="signal peptide" evidence="1">
    <location>
        <begin position="1"/>
        <end position="26"/>
    </location>
</feature>
<proteinExistence type="predicted"/>
<evidence type="ECO:0000256" key="1">
    <source>
        <dbReference type="SAM" id="SignalP"/>
    </source>
</evidence>
<evidence type="ECO:0008006" key="4">
    <source>
        <dbReference type="Google" id="ProtNLM"/>
    </source>
</evidence>
<keyword evidence="1" id="KW-0732">Signal</keyword>
<sequence length="166" mass="16018">MSKFIKAALASSVLAASVMGANAAHAATASADARANILEQVTVTNTSDLDFATIVTGATAGTVVVDSAGAVTCDAALVCSGTTTAAGFTVAGTTGQTVDIDADANVTLTNAGGNAMVATLTESATTLTISGVAATDVFSVGGSLAVGANQADGAYLGNFDVTVNYQ</sequence>
<dbReference type="RefSeq" id="WP_229954886.1">
    <property type="nucleotide sequence ID" value="NZ_BAAAEM010000002.1"/>
</dbReference>
<reference evidence="2 3" key="1">
    <citation type="journal article" date="2019" name="Int. J. Syst. Evol. Microbiol.">
        <title>The Global Catalogue of Microorganisms (GCM) 10K type strain sequencing project: providing services to taxonomists for standard genome sequencing and annotation.</title>
        <authorList>
            <consortium name="The Broad Institute Genomics Platform"/>
            <consortium name="The Broad Institute Genome Sequencing Center for Infectious Disease"/>
            <person name="Wu L."/>
            <person name="Ma J."/>
        </authorList>
    </citation>
    <scope>NUCLEOTIDE SEQUENCE [LARGE SCALE GENOMIC DNA]</scope>
    <source>
        <strain evidence="2 3">JCM 14162</strain>
    </source>
</reference>
<evidence type="ECO:0000313" key="2">
    <source>
        <dbReference type="EMBL" id="GAA0476452.1"/>
    </source>
</evidence>
<dbReference type="InterPro" id="IPR025514">
    <property type="entry name" value="DUF4402"/>
</dbReference>
<gene>
    <name evidence="2" type="ORF">GCM10009096_17780</name>
</gene>
<dbReference type="EMBL" id="BAAAEM010000002">
    <property type="protein sequence ID" value="GAA0476452.1"/>
    <property type="molecule type" value="Genomic_DNA"/>
</dbReference>
<keyword evidence="3" id="KW-1185">Reference proteome</keyword>
<name>A0ABN1AH84_9SPHN</name>
<feature type="chain" id="PRO_5046609482" description="DUF4402 domain-containing protein" evidence="1">
    <location>
        <begin position="27"/>
        <end position="166"/>
    </location>
</feature>